<dbReference type="RefSeq" id="WP_251485121.1">
    <property type="nucleotide sequence ID" value="NZ_CAJSLV010000024.1"/>
</dbReference>
<dbReference type="Gene3D" id="1.10.10.2910">
    <property type="match status" value="1"/>
</dbReference>
<dbReference type="InterPro" id="IPR010359">
    <property type="entry name" value="IrrE_HExxH"/>
</dbReference>
<feature type="domain" description="HTH cro/C1-type" evidence="2">
    <location>
        <begin position="14"/>
        <end position="68"/>
    </location>
</feature>
<comment type="similarity">
    <text evidence="1">Belongs to the short-chain fatty acyl-CoA assimilation regulator (ScfR) family.</text>
</comment>
<keyword evidence="4" id="KW-1185">Reference proteome</keyword>
<comment type="caution">
    <text evidence="3">The sequence shown here is derived from an EMBL/GenBank/DDBJ whole genome shotgun (WGS) entry which is preliminary data.</text>
</comment>
<dbReference type="InterPro" id="IPR001387">
    <property type="entry name" value="Cro/C1-type_HTH"/>
</dbReference>
<dbReference type="SMART" id="SM00530">
    <property type="entry name" value="HTH_XRE"/>
    <property type="match status" value="1"/>
</dbReference>
<organism evidence="3 4">
    <name type="scientific">Actinacidiphila cocklensis</name>
    <dbReference type="NCBI Taxonomy" id="887465"/>
    <lineage>
        <taxon>Bacteria</taxon>
        <taxon>Bacillati</taxon>
        <taxon>Actinomycetota</taxon>
        <taxon>Actinomycetes</taxon>
        <taxon>Kitasatosporales</taxon>
        <taxon>Streptomycetaceae</taxon>
        <taxon>Actinacidiphila</taxon>
    </lineage>
</organism>
<dbReference type="SUPFAM" id="SSF47413">
    <property type="entry name" value="lambda repressor-like DNA-binding domains"/>
    <property type="match status" value="1"/>
</dbReference>
<dbReference type="InterPro" id="IPR052345">
    <property type="entry name" value="Rad_response_metalloprotease"/>
</dbReference>
<dbReference type="PROSITE" id="PS50943">
    <property type="entry name" value="HTH_CROC1"/>
    <property type="match status" value="1"/>
</dbReference>
<dbReference type="Gene3D" id="1.10.260.40">
    <property type="entry name" value="lambda repressor-like DNA-binding domains"/>
    <property type="match status" value="1"/>
</dbReference>
<dbReference type="InterPro" id="IPR010982">
    <property type="entry name" value="Lambda_DNA-bd_dom_sf"/>
</dbReference>
<dbReference type="AlphaFoldDB" id="A0A9W4DP40"/>
<dbReference type="GO" id="GO:0003677">
    <property type="term" value="F:DNA binding"/>
    <property type="evidence" value="ECO:0007669"/>
    <property type="project" value="InterPro"/>
</dbReference>
<gene>
    <name evidence="3" type="ORF">SCOCK_120099</name>
</gene>
<reference evidence="3" key="1">
    <citation type="submission" date="2021-05" db="EMBL/GenBank/DDBJ databases">
        <authorList>
            <person name="Arsene-Ploetze F."/>
        </authorList>
    </citation>
    <scope>NUCLEOTIDE SEQUENCE</scope>
    <source>
        <strain evidence="3">DSM 42138</strain>
    </source>
</reference>
<dbReference type="PANTHER" id="PTHR43236">
    <property type="entry name" value="ANTITOXIN HIGA1"/>
    <property type="match status" value="1"/>
</dbReference>
<sequence>MDDQWTWSDVGARVAEARNARGLSQEQLAERTGIERFAVAKIETGRRQLNSLELAALGSALDRPLSWFVTPPEAAAASRRAEPAQRSDKASEHALDDCVRDLRTLVDSAVIRSTGPRSPVEPFTAEDTAAVVRTATDARRLVGADSREALHGLADTLEKAGLYTWSVHLGEQGVDGSYAALGDLGVAVVNSAVDAGRRRSTLAHEFGHHLLADAYSSDWGVDTGAHERAVDAFAAAFLLPPGATGEFRQLRRQNSLRTTVITLAVQYRVSWSTALRQLRSYEVVSEEEWRSLNRSSPTRADYMEAGVRVVEELGEGHVPTGVRAAAVRAYRTHKISATRALEIIRDDQFRSEDLGQPDVVPLEALRGELGEILP</sequence>
<accession>A0A9W4DP40</accession>
<dbReference type="Proteomes" id="UP001152519">
    <property type="component" value="Unassembled WGS sequence"/>
</dbReference>
<evidence type="ECO:0000313" key="3">
    <source>
        <dbReference type="EMBL" id="CAG6391463.1"/>
    </source>
</evidence>
<protein>
    <submittedName>
        <fullName evidence="3">Zn-dependent peptidase ImmA, M78 family</fullName>
    </submittedName>
</protein>
<evidence type="ECO:0000256" key="1">
    <source>
        <dbReference type="ARBA" id="ARBA00007227"/>
    </source>
</evidence>
<evidence type="ECO:0000313" key="4">
    <source>
        <dbReference type="Proteomes" id="UP001152519"/>
    </source>
</evidence>
<dbReference type="Pfam" id="PF06114">
    <property type="entry name" value="Peptidase_M78"/>
    <property type="match status" value="1"/>
</dbReference>
<dbReference type="Pfam" id="PF01381">
    <property type="entry name" value="HTH_3"/>
    <property type="match status" value="1"/>
</dbReference>
<evidence type="ECO:0000259" key="2">
    <source>
        <dbReference type="PROSITE" id="PS50943"/>
    </source>
</evidence>
<dbReference type="CDD" id="cd00093">
    <property type="entry name" value="HTH_XRE"/>
    <property type="match status" value="1"/>
</dbReference>
<dbReference type="PANTHER" id="PTHR43236:SF1">
    <property type="entry name" value="BLL7220 PROTEIN"/>
    <property type="match status" value="1"/>
</dbReference>
<proteinExistence type="inferred from homology"/>
<dbReference type="EMBL" id="CAJSLV010000024">
    <property type="protein sequence ID" value="CAG6391463.1"/>
    <property type="molecule type" value="Genomic_DNA"/>
</dbReference>
<name>A0A9W4DP40_9ACTN</name>